<dbReference type="EC" id="2.7.11.1" evidence="1"/>
<dbReference type="CDD" id="cd14014">
    <property type="entry name" value="STKc_PknB_like"/>
    <property type="match status" value="1"/>
</dbReference>
<feature type="compositionally biased region" description="Pro residues" evidence="10">
    <location>
        <begin position="299"/>
        <end position="323"/>
    </location>
</feature>
<evidence type="ECO:0000256" key="3">
    <source>
        <dbReference type="ARBA" id="ARBA00022679"/>
    </source>
</evidence>
<dbReference type="InterPro" id="IPR011009">
    <property type="entry name" value="Kinase-like_dom_sf"/>
</dbReference>
<dbReference type="Gene3D" id="3.30.200.20">
    <property type="entry name" value="Phosphorylase Kinase, domain 1"/>
    <property type="match status" value="1"/>
</dbReference>
<evidence type="ECO:0000256" key="5">
    <source>
        <dbReference type="ARBA" id="ARBA00022777"/>
    </source>
</evidence>
<evidence type="ECO:0000256" key="11">
    <source>
        <dbReference type="SAM" id="Phobius"/>
    </source>
</evidence>
<keyword evidence="11" id="KW-0812">Transmembrane</keyword>
<evidence type="ECO:0000256" key="6">
    <source>
        <dbReference type="ARBA" id="ARBA00022840"/>
    </source>
</evidence>
<dbReference type="PROSITE" id="PS50011">
    <property type="entry name" value="PROTEIN_KINASE_DOM"/>
    <property type="match status" value="1"/>
</dbReference>
<evidence type="ECO:0000259" key="12">
    <source>
        <dbReference type="PROSITE" id="PS50011"/>
    </source>
</evidence>
<comment type="caution">
    <text evidence="13">The sequence shown here is derived from an EMBL/GenBank/DDBJ whole genome shotgun (WGS) entry which is preliminary data.</text>
</comment>
<name>A0A426U241_9CHLR</name>
<dbReference type="EMBL" id="RSAS01000331">
    <property type="protein sequence ID" value="RRR73553.1"/>
    <property type="molecule type" value="Genomic_DNA"/>
</dbReference>
<reference evidence="13 14" key="1">
    <citation type="submission" date="2018-12" db="EMBL/GenBank/DDBJ databases">
        <title>Genome Sequence of Candidatus Viridilinea halotolerans isolated from saline sulfide-rich spring.</title>
        <authorList>
            <person name="Grouzdev D.S."/>
            <person name="Burganskaya E.I."/>
            <person name="Krutkina M.S."/>
            <person name="Sukhacheva M.V."/>
            <person name="Gorlenko V.M."/>
        </authorList>
    </citation>
    <scope>NUCLEOTIDE SEQUENCE [LARGE SCALE GENOMIC DNA]</scope>
    <source>
        <strain evidence="13">Chok-6</strain>
    </source>
</reference>
<protein>
    <recommendedName>
        <fullName evidence="1">non-specific serine/threonine protein kinase</fullName>
        <ecNumber evidence="1">2.7.11.1</ecNumber>
    </recommendedName>
</protein>
<keyword evidence="4 9" id="KW-0547">Nucleotide-binding</keyword>
<feature type="compositionally biased region" description="Pro residues" evidence="10">
    <location>
        <begin position="341"/>
        <end position="350"/>
    </location>
</feature>
<keyword evidence="11" id="KW-0472">Membrane</keyword>
<evidence type="ECO:0000256" key="7">
    <source>
        <dbReference type="ARBA" id="ARBA00047899"/>
    </source>
</evidence>
<evidence type="ECO:0000256" key="8">
    <source>
        <dbReference type="ARBA" id="ARBA00048679"/>
    </source>
</evidence>
<comment type="catalytic activity">
    <reaction evidence="7">
        <text>L-threonyl-[protein] + ATP = O-phospho-L-threonyl-[protein] + ADP + H(+)</text>
        <dbReference type="Rhea" id="RHEA:46608"/>
        <dbReference type="Rhea" id="RHEA-COMP:11060"/>
        <dbReference type="Rhea" id="RHEA-COMP:11605"/>
        <dbReference type="ChEBI" id="CHEBI:15378"/>
        <dbReference type="ChEBI" id="CHEBI:30013"/>
        <dbReference type="ChEBI" id="CHEBI:30616"/>
        <dbReference type="ChEBI" id="CHEBI:61977"/>
        <dbReference type="ChEBI" id="CHEBI:456216"/>
        <dbReference type="EC" id="2.7.11.1"/>
    </reaction>
</comment>
<keyword evidence="2 13" id="KW-0723">Serine/threonine-protein kinase</keyword>
<dbReference type="SMART" id="SM00220">
    <property type="entry name" value="S_TKc"/>
    <property type="match status" value="1"/>
</dbReference>
<keyword evidence="6 9" id="KW-0067">ATP-binding</keyword>
<dbReference type="GO" id="GO:0004674">
    <property type="term" value="F:protein serine/threonine kinase activity"/>
    <property type="evidence" value="ECO:0007669"/>
    <property type="project" value="UniProtKB-KW"/>
</dbReference>
<evidence type="ECO:0000256" key="1">
    <source>
        <dbReference type="ARBA" id="ARBA00012513"/>
    </source>
</evidence>
<gene>
    <name evidence="13" type="ORF">EI684_08595</name>
</gene>
<dbReference type="PANTHER" id="PTHR43289">
    <property type="entry name" value="MITOGEN-ACTIVATED PROTEIN KINASE KINASE KINASE 20-RELATED"/>
    <property type="match status" value="1"/>
</dbReference>
<dbReference type="PANTHER" id="PTHR43289:SF6">
    <property type="entry name" value="SERINE_THREONINE-PROTEIN KINASE NEKL-3"/>
    <property type="match status" value="1"/>
</dbReference>
<feature type="region of interest" description="Disordered" evidence="10">
    <location>
        <begin position="435"/>
        <end position="550"/>
    </location>
</feature>
<dbReference type="GO" id="GO:0005524">
    <property type="term" value="F:ATP binding"/>
    <property type="evidence" value="ECO:0007669"/>
    <property type="project" value="UniProtKB-UniRule"/>
</dbReference>
<feature type="compositionally biased region" description="Low complexity" evidence="10">
    <location>
        <begin position="477"/>
        <end position="535"/>
    </location>
</feature>
<dbReference type="Gene3D" id="1.10.510.10">
    <property type="entry name" value="Transferase(Phosphotransferase) domain 1"/>
    <property type="match status" value="1"/>
</dbReference>
<evidence type="ECO:0000313" key="13">
    <source>
        <dbReference type="EMBL" id="RRR73553.1"/>
    </source>
</evidence>
<proteinExistence type="predicted"/>
<sequence length="550" mass="58045">MSSLIGRRLGRYEIRAELGRGGMARVYRALDTTLQRQIALKVLAAQLSLDDEFVRRFEREATTAGNLRHHAIVTIYDVGEQDGLYYIAMEYVAGRSLHAILEERITLGLGFAISLLDPVAQALDYAHAKGAVHRDIKPHNILIGHDGRVLLTDFGIAQTTESSNERLTRTGIFMGTPEYIAPEQAEAGLVDGRSDLYALAIVAYELITGRVPFSGSTPQLIVAHAQLPPPPPTSIAAHLPSDLDPIFARALAKRPEERFASGSAFVANLREVAQRYGTPLASRDQVAGLATASGELPRPSIPEPIPAPPPPRPRSVKPPPTPPASSAGQTTTREDLGLVPPARPPAPVRPPSGSGAARPVTIPPRSQRLPPQPGSQLPMLFIGLLLVGVTIGFLVLVSRGFAGPIQPVPPSGFTASPTTSNPTTVPVLVETLLPSVTPTPTAPSPTVVLPSPTREVPPPTLVPPRPPTAAPPPDPSATPAGEPSATTEPTETAVPTETTEPTETAAPTETAIPTETAEPTETTTPTKTPTPEPTAIFNNTPMPVPVITTP</sequence>
<dbReference type="InterPro" id="IPR000719">
    <property type="entry name" value="Prot_kinase_dom"/>
</dbReference>
<dbReference type="Pfam" id="PF00069">
    <property type="entry name" value="Pkinase"/>
    <property type="match status" value="1"/>
</dbReference>
<dbReference type="Proteomes" id="UP000280307">
    <property type="component" value="Unassembled WGS sequence"/>
</dbReference>
<evidence type="ECO:0000256" key="2">
    <source>
        <dbReference type="ARBA" id="ARBA00022527"/>
    </source>
</evidence>
<dbReference type="FunFam" id="1.10.510.10:FF:000021">
    <property type="entry name" value="Serine/threonine protein kinase"/>
    <property type="match status" value="1"/>
</dbReference>
<dbReference type="InterPro" id="IPR017441">
    <property type="entry name" value="Protein_kinase_ATP_BS"/>
</dbReference>
<organism evidence="13 14">
    <name type="scientific">Candidatus Viridilinea halotolerans</name>
    <dbReference type="NCBI Taxonomy" id="2491704"/>
    <lineage>
        <taxon>Bacteria</taxon>
        <taxon>Bacillati</taxon>
        <taxon>Chloroflexota</taxon>
        <taxon>Chloroflexia</taxon>
        <taxon>Chloroflexales</taxon>
        <taxon>Chloroflexineae</taxon>
        <taxon>Oscillochloridaceae</taxon>
        <taxon>Candidatus Viridilinea</taxon>
    </lineage>
</organism>
<keyword evidence="11" id="KW-1133">Transmembrane helix</keyword>
<feature type="transmembrane region" description="Helical" evidence="11">
    <location>
        <begin position="377"/>
        <end position="397"/>
    </location>
</feature>
<keyword evidence="5 13" id="KW-0418">Kinase</keyword>
<dbReference type="AlphaFoldDB" id="A0A426U241"/>
<comment type="catalytic activity">
    <reaction evidence="8">
        <text>L-seryl-[protein] + ATP = O-phospho-L-seryl-[protein] + ADP + H(+)</text>
        <dbReference type="Rhea" id="RHEA:17989"/>
        <dbReference type="Rhea" id="RHEA-COMP:9863"/>
        <dbReference type="Rhea" id="RHEA-COMP:11604"/>
        <dbReference type="ChEBI" id="CHEBI:15378"/>
        <dbReference type="ChEBI" id="CHEBI:29999"/>
        <dbReference type="ChEBI" id="CHEBI:30616"/>
        <dbReference type="ChEBI" id="CHEBI:83421"/>
        <dbReference type="ChEBI" id="CHEBI:456216"/>
        <dbReference type="EC" id="2.7.11.1"/>
    </reaction>
</comment>
<feature type="region of interest" description="Disordered" evidence="10">
    <location>
        <begin position="293"/>
        <end position="372"/>
    </location>
</feature>
<feature type="binding site" evidence="9">
    <location>
        <position position="41"/>
    </location>
    <ligand>
        <name>ATP</name>
        <dbReference type="ChEBI" id="CHEBI:30616"/>
    </ligand>
</feature>
<evidence type="ECO:0000313" key="14">
    <source>
        <dbReference type="Proteomes" id="UP000280307"/>
    </source>
</evidence>
<dbReference type="PROSITE" id="PS00107">
    <property type="entry name" value="PROTEIN_KINASE_ATP"/>
    <property type="match status" value="1"/>
</dbReference>
<dbReference type="SUPFAM" id="SSF56112">
    <property type="entry name" value="Protein kinase-like (PK-like)"/>
    <property type="match status" value="1"/>
</dbReference>
<feature type="compositionally biased region" description="Low complexity" evidence="10">
    <location>
        <begin position="435"/>
        <end position="454"/>
    </location>
</feature>
<evidence type="ECO:0000256" key="4">
    <source>
        <dbReference type="ARBA" id="ARBA00022741"/>
    </source>
</evidence>
<evidence type="ECO:0000256" key="9">
    <source>
        <dbReference type="PROSITE-ProRule" id="PRU10141"/>
    </source>
</evidence>
<dbReference type="FunFam" id="3.30.200.20:FF:000035">
    <property type="entry name" value="Serine/threonine protein kinase Stk1"/>
    <property type="match status" value="1"/>
</dbReference>
<accession>A0A426U241</accession>
<evidence type="ECO:0000256" key="10">
    <source>
        <dbReference type="SAM" id="MobiDB-lite"/>
    </source>
</evidence>
<feature type="compositionally biased region" description="Pro residues" evidence="10">
    <location>
        <begin position="455"/>
        <end position="476"/>
    </location>
</feature>
<keyword evidence="3" id="KW-0808">Transferase</keyword>
<feature type="domain" description="Protein kinase" evidence="12">
    <location>
        <begin position="12"/>
        <end position="273"/>
    </location>
</feature>